<evidence type="ECO:0000256" key="2">
    <source>
        <dbReference type="RuleBase" id="RU000320"/>
    </source>
</evidence>
<feature type="transmembrane region" description="Helical" evidence="3">
    <location>
        <begin position="462"/>
        <end position="483"/>
    </location>
</feature>
<comment type="caution">
    <text evidence="5">The sequence shown here is derived from an EMBL/GenBank/DDBJ whole genome shotgun (WGS) entry which is preliminary data.</text>
</comment>
<keyword evidence="6" id="KW-1185">Reference proteome</keyword>
<feature type="transmembrane region" description="Helical" evidence="3">
    <location>
        <begin position="333"/>
        <end position="353"/>
    </location>
</feature>
<dbReference type="Proteomes" id="UP000248330">
    <property type="component" value="Unassembled WGS sequence"/>
</dbReference>
<accession>A0A318EAG4</accession>
<dbReference type="AlphaFoldDB" id="A0A318EAG4"/>
<gene>
    <name evidence="5" type="ORF">C8D93_10768</name>
</gene>
<feature type="transmembrane region" description="Helical" evidence="3">
    <location>
        <begin position="405"/>
        <end position="426"/>
    </location>
</feature>
<keyword evidence="3" id="KW-0472">Membrane</keyword>
<keyword evidence="3" id="KW-1133">Transmembrane helix</keyword>
<feature type="transmembrane region" description="Helical" evidence="3">
    <location>
        <begin position="277"/>
        <end position="294"/>
    </location>
</feature>
<feature type="transmembrane region" description="Helical" evidence="3">
    <location>
        <begin position="162"/>
        <end position="184"/>
    </location>
</feature>
<evidence type="ECO:0000256" key="3">
    <source>
        <dbReference type="SAM" id="Phobius"/>
    </source>
</evidence>
<dbReference type="PANTHER" id="PTHR43373">
    <property type="entry name" value="NA(+)/H(+) ANTIPORTER SUBUNIT"/>
    <property type="match status" value="1"/>
</dbReference>
<feature type="transmembrane region" description="Helical" evidence="3">
    <location>
        <begin position="204"/>
        <end position="222"/>
    </location>
</feature>
<feature type="domain" description="NADH:quinone oxidoreductase/Mrp antiporter transmembrane" evidence="4">
    <location>
        <begin position="128"/>
        <end position="420"/>
    </location>
</feature>
<feature type="transmembrane region" description="Helical" evidence="3">
    <location>
        <begin position="6"/>
        <end position="23"/>
    </location>
</feature>
<dbReference type="GO" id="GO:0016020">
    <property type="term" value="C:membrane"/>
    <property type="evidence" value="ECO:0007669"/>
    <property type="project" value="UniProtKB-SubCell"/>
</dbReference>
<evidence type="ECO:0000313" key="5">
    <source>
        <dbReference type="EMBL" id="PXV66504.1"/>
    </source>
</evidence>
<dbReference type="InterPro" id="IPR050616">
    <property type="entry name" value="CPA3_Na-H_Antiporter_A"/>
</dbReference>
<feature type="transmembrane region" description="Helical" evidence="3">
    <location>
        <begin position="373"/>
        <end position="393"/>
    </location>
</feature>
<reference evidence="5 6" key="1">
    <citation type="submission" date="2018-04" db="EMBL/GenBank/DDBJ databases">
        <title>Genomic Encyclopedia of Type Strains, Phase IV (KMG-IV): sequencing the most valuable type-strain genomes for metagenomic binning, comparative biology and taxonomic classification.</title>
        <authorList>
            <person name="Goeker M."/>
        </authorList>
    </citation>
    <scope>NUCLEOTIDE SEQUENCE [LARGE SCALE GENOMIC DNA]</scope>
    <source>
        <strain evidence="5 6">DSM 104150</strain>
    </source>
</reference>
<feature type="transmembrane region" description="Helical" evidence="3">
    <location>
        <begin position="242"/>
        <end position="265"/>
    </location>
</feature>
<organism evidence="5 6">
    <name type="scientific">Sinimarinibacterium flocculans</name>
    <dbReference type="NCBI Taxonomy" id="985250"/>
    <lineage>
        <taxon>Bacteria</taxon>
        <taxon>Pseudomonadati</taxon>
        <taxon>Pseudomonadota</taxon>
        <taxon>Gammaproteobacteria</taxon>
        <taxon>Nevskiales</taxon>
        <taxon>Nevskiaceae</taxon>
        <taxon>Sinimarinibacterium</taxon>
    </lineage>
</organism>
<dbReference type="PANTHER" id="PTHR43373:SF1">
    <property type="entry name" value="NA(+)_H(+) ANTIPORTER SUBUNIT A"/>
    <property type="match status" value="1"/>
</dbReference>
<comment type="subcellular location">
    <subcellularLocation>
        <location evidence="1">Endomembrane system</location>
        <topology evidence="1">Multi-pass membrane protein</topology>
    </subcellularLocation>
    <subcellularLocation>
        <location evidence="2">Membrane</location>
        <topology evidence="2">Multi-pass membrane protein</topology>
    </subcellularLocation>
</comment>
<proteinExistence type="predicted"/>
<dbReference type="OrthoDB" id="9811798at2"/>
<protein>
    <submittedName>
        <fullName evidence="5">Multisubunit sodium/proton antiporter MrpD subunit</fullName>
    </submittedName>
</protein>
<sequence length="502" mass="53963">MKAELMLLAMALPLCGAAGLLLLRKQPNLREAATLVAGVALAALVVSLWPYVDERPRLELWTWMPGLSFAFEMEPLGLLFASVAGCLWPVTSVYAIGYMRAAEEKNQTRFYFCFAIAIFAAMVIAFAGNGLTLFVGYEVLTLATWPLVAHKGTPEARKGARIYLITLLVTSIGLLLPALVWTYALTGTLEFRDGGILAGHASPQVLGILYALFLFGIGKAALMPFHRWLPSAMVAPTPVSALLHAVAVVKAGVFTVMKVTIYFFGMDAMRFSAVGQPMAWVAAFTIVVAAIIAIRQDNLKARLAYSTVSQLSYIVLGAALASQDALIEGALHIVTHAAGKITLFFCAGAIYVAAHKTKVSELDGLGPQMPFTFAAFTLAGMSIIGLPPLAGSWDKLLLMEGAVEAGTPVMMGVLLVSSLLGIAYLMPIPIRAFFMPERGAPAAADDPSGEARAARTRKIREAPWACVVPLCLTALACFFLFFFEDQLVEPLAHRLGYGWRLE</sequence>
<evidence type="ECO:0000256" key="1">
    <source>
        <dbReference type="ARBA" id="ARBA00004127"/>
    </source>
</evidence>
<keyword evidence="2 3" id="KW-0812">Transmembrane</keyword>
<dbReference type="GO" id="GO:0012505">
    <property type="term" value="C:endomembrane system"/>
    <property type="evidence" value="ECO:0007669"/>
    <property type="project" value="UniProtKB-SubCell"/>
</dbReference>
<feature type="transmembrane region" description="Helical" evidence="3">
    <location>
        <begin position="76"/>
        <end position="98"/>
    </location>
</feature>
<dbReference type="RefSeq" id="WP_110265635.1">
    <property type="nucleotide sequence ID" value="NZ_CAWNXA010000007.1"/>
</dbReference>
<dbReference type="EMBL" id="QICN01000007">
    <property type="protein sequence ID" value="PXV66504.1"/>
    <property type="molecule type" value="Genomic_DNA"/>
</dbReference>
<dbReference type="PRINTS" id="PR01434">
    <property type="entry name" value="NADHDHGNASE5"/>
</dbReference>
<feature type="transmembrane region" description="Helical" evidence="3">
    <location>
        <begin position="35"/>
        <end position="52"/>
    </location>
</feature>
<dbReference type="Pfam" id="PF00361">
    <property type="entry name" value="Proton_antipo_M"/>
    <property type="match status" value="1"/>
</dbReference>
<evidence type="ECO:0000313" key="6">
    <source>
        <dbReference type="Proteomes" id="UP000248330"/>
    </source>
</evidence>
<evidence type="ECO:0000259" key="4">
    <source>
        <dbReference type="Pfam" id="PF00361"/>
    </source>
</evidence>
<name>A0A318EAG4_9GAMM</name>
<feature type="transmembrane region" description="Helical" evidence="3">
    <location>
        <begin position="110"/>
        <end position="128"/>
    </location>
</feature>
<dbReference type="InterPro" id="IPR001750">
    <property type="entry name" value="ND/Mrp_TM"/>
</dbReference>